<evidence type="ECO:0000256" key="8">
    <source>
        <dbReference type="ARBA" id="ARBA00022753"/>
    </source>
</evidence>
<dbReference type="GO" id="GO:0005634">
    <property type="term" value="C:nucleus"/>
    <property type="evidence" value="ECO:0007669"/>
    <property type="project" value="UniProtKB-SubCell"/>
</dbReference>
<gene>
    <name evidence="18" type="ORF">ACEWY4_011199</name>
</gene>
<name>A0ABD1K435_9TELE</name>
<evidence type="ECO:0000256" key="15">
    <source>
        <dbReference type="ARBA" id="ARBA00045727"/>
    </source>
</evidence>
<dbReference type="AlphaFoldDB" id="A0ABD1K435"/>
<evidence type="ECO:0000256" key="6">
    <source>
        <dbReference type="ARBA" id="ARBA00022490"/>
    </source>
</evidence>
<keyword evidence="9" id="KW-0832">Ubl conjugation</keyword>
<keyword evidence="19" id="KW-1185">Reference proteome</keyword>
<feature type="region of interest" description="Disordered" evidence="16">
    <location>
        <begin position="144"/>
        <end position="190"/>
    </location>
</feature>
<evidence type="ECO:0000256" key="7">
    <source>
        <dbReference type="ARBA" id="ARBA00022553"/>
    </source>
</evidence>
<dbReference type="PANTHER" id="PTHR10265">
    <property type="entry name" value="CYCLIN-DEPENDENT KINASE INHIBITOR 1"/>
    <property type="match status" value="1"/>
</dbReference>
<evidence type="ECO:0000256" key="4">
    <source>
        <dbReference type="ARBA" id="ARBA00006726"/>
    </source>
</evidence>
<evidence type="ECO:0000256" key="9">
    <source>
        <dbReference type="ARBA" id="ARBA00022843"/>
    </source>
</evidence>
<dbReference type="Pfam" id="PF02234">
    <property type="entry name" value="CDI"/>
    <property type="match status" value="1"/>
</dbReference>
<organism evidence="18 19">
    <name type="scientific">Coilia grayii</name>
    <name type="common">Gray's grenadier anchovy</name>
    <dbReference type="NCBI Taxonomy" id="363190"/>
    <lineage>
        <taxon>Eukaryota</taxon>
        <taxon>Metazoa</taxon>
        <taxon>Chordata</taxon>
        <taxon>Craniata</taxon>
        <taxon>Vertebrata</taxon>
        <taxon>Euteleostomi</taxon>
        <taxon>Actinopterygii</taxon>
        <taxon>Neopterygii</taxon>
        <taxon>Teleostei</taxon>
        <taxon>Clupei</taxon>
        <taxon>Clupeiformes</taxon>
        <taxon>Clupeoidei</taxon>
        <taxon>Engraulidae</taxon>
        <taxon>Coilinae</taxon>
        <taxon>Coilia</taxon>
    </lineage>
</organism>
<evidence type="ECO:0000256" key="10">
    <source>
        <dbReference type="ARBA" id="ARBA00023013"/>
    </source>
</evidence>
<dbReference type="PANTHER" id="PTHR10265:SF9">
    <property type="entry name" value="CYCLIN-DEPENDENT KINASE INHIBITOR 1B"/>
    <property type="match status" value="1"/>
</dbReference>
<keyword evidence="12" id="KW-0131">Cell cycle</keyword>
<evidence type="ECO:0000256" key="11">
    <source>
        <dbReference type="ARBA" id="ARBA00023242"/>
    </source>
</evidence>
<comment type="function">
    <text evidence="15">Important regulator of cell cycle progression. Inhibits the kinase activity of CDK2 bound to cyclin A, but has little inhibitory activity on CDK2 bound to SPDYA. Involved in G1 arrest. Potent inhibitor of cyclin E- and cyclin A-CDK2 complexes. Forms a complex with cyclin type D-CDK4 complexes and is involved in the assembly, stability, and modulation of CCND1-CDK4 complex activation. Acts either as an inhibitor or an activator of cyclin type D-CDK4 complexes depending on its phosphorylation state and/or stoichometry.</text>
</comment>
<evidence type="ECO:0000313" key="18">
    <source>
        <dbReference type="EMBL" id="KAL2093887.1"/>
    </source>
</evidence>
<dbReference type="Proteomes" id="UP001591681">
    <property type="component" value="Unassembled WGS sequence"/>
</dbReference>
<dbReference type="GO" id="GO:0005768">
    <property type="term" value="C:endosome"/>
    <property type="evidence" value="ECO:0007669"/>
    <property type="project" value="UniProtKB-SubCell"/>
</dbReference>
<evidence type="ECO:0000256" key="14">
    <source>
        <dbReference type="ARBA" id="ARBA00031925"/>
    </source>
</evidence>
<sequence>MSNVRLSNGSPTLERMDARLSDNPKSTACRSLFGPVDHEELKKDLKGRLQEMEEAASAKWNFDFSSHKPLPNGRYCWETVDDSPIFYRSLRANNVNVTDSCPSGNTNVDLNGNHNCGVTPCKHSEEKAERSENQMDIRDQCIGQRKRPACHDSSSQNKRSHTSLDDVSRCSGLTQAVEHTPRKPSPRTQT</sequence>
<feature type="domain" description="Cyclin-dependent kinase inhibitor" evidence="17">
    <location>
        <begin position="31"/>
        <end position="80"/>
    </location>
</feature>
<comment type="caution">
    <text evidence="18">The sequence shown here is derived from an EMBL/GenBank/DDBJ whole genome shotgun (WGS) entry which is preliminary data.</text>
</comment>
<accession>A0ABD1K435</accession>
<protein>
    <recommendedName>
        <fullName evidence="5">Cyclin-dependent kinase inhibitor 1B</fullName>
    </recommendedName>
    <alternativeName>
        <fullName evidence="14">Cyclin-dependent kinase inhibitor p27</fullName>
    </alternativeName>
    <alternativeName>
        <fullName evidence="13">p27Kip1</fullName>
    </alternativeName>
</protein>
<evidence type="ECO:0000256" key="2">
    <source>
        <dbReference type="ARBA" id="ARBA00004177"/>
    </source>
</evidence>
<reference evidence="18 19" key="1">
    <citation type="submission" date="2024-09" db="EMBL/GenBank/DDBJ databases">
        <title>A chromosome-level genome assembly of Gray's grenadier anchovy, Coilia grayii.</title>
        <authorList>
            <person name="Fu Z."/>
        </authorList>
    </citation>
    <scope>NUCLEOTIDE SEQUENCE [LARGE SCALE GENOMIC DNA]</scope>
    <source>
        <strain evidence="18">G4</strain>
        <tissue evidence="18">Muscle</tissue>
    </source>
</reference>
<evidence type="ECO:0000259" key="17">
    <source>
        <dbReference type="Pfam" id="PF02234"/>
    </source>
</evidence>
<evidence type="ECO:0000256" key="5">
    <source>
        <dbReference type="ARBA" id="ARBA00014547"/>
    </source>
</evidence>
<proteinExistence type="inferred from homology"/>
<comment type="subcellular location">
    <subcellularLocation>
        <location evidence="3">Cytoplasm</location>
    </subcellularLocation>
    <subcellularLocation>
        <location evidence="2">Endosome</location>
    </subcellularLocation>
    <subcellularLocation>
        <location evidence="1">Nucleus</location>
    </subcellularLocation>
</comment>
<evidence type="ECO:0000256" key="12">
    <source>
        <dbReference type="ARBA" id="ARBA00023306"/>
    </source>
</evidence>
<comment type="similarity">
    <text evidence="4">Belongs to the CDI family.</text>
</comment>
<dbReference type="EMBL" id="JBHFQA010000009">
    <property type="protein sequence ID" value="KAL2093887.1"/>
    <property type="molecule type" value="Genomic_DNA"/>
</dbReference>
<keyword evidence="8" id="KW-0967">Endosome</keyword>
<evidence type="ECO:0000256" key="13">
    <source>
        <dbReference type="ARBA" id="ARBA00031903"/>
    </source>
</evidence>
<evidence type="ECO:0000256" key="1">
    <source>
        <dbReference type="ARBA" id="ARBA00004123"/>
    </source>
</evidence>
<dbReference type="InterPro" id="IPR044898">
    <property type="entry name" value="CDI_dom_sf"/>
</dbReference>
<dbReference type="GO" id="GO:0004860">
    <property type="term" value="F:protein kinase inhibitor activity"/>
    <property type="evidence" value="ECO:0007669"/>
    <property type="project" value="UniProtKB-KW"/>
</dbReference>
<dbReference type="InterPro" id="IPR003175">
    <property type="entry name" value="CDI_dom"/>
</dbReference>
<dbReference type="Gene3D" id="4.10.365.10">
    <property type="entry name" value="p27"/>
    <property type="match status" value="1"/>
</dbReference>
<keyword evidence="11" id="KW-0539">Nucleus</keyword>
<evidence type="ECO:0000256" key="3">
    <source>
        <dbReference type="ARBA" id="ARBA00004496"/>
    </source>
</evidence>
<keyword evidence="10" id="KW-0649">Protein kinase inhibitor</keyword>
<evidence type="ECO:0000313" key="19">
    <source>
        <dbReference type="Proteomes" id="UP001591681"/>
    </source>
</evidence>
<evidence type="ECO:0000256" key="16">
    <source>
        <dbReference type="SAM" id="MobiDB-lite"/>
    </source>
</evidence>
<keyword evidence="7" id="KW-0597">Phosphoprotein</keyword>
<keyword evidence="6" id="KW-0963">Cytoplasm</keyword>